<dbReference type="KEGG" id="fas:105267859"/>
<dbReference type="CDD" id="cd00054">
    <property type="entry name" value="EGF_CA"/>
    <property type="match status" value="1"/>
</dbReference>
<evidence type="ECO:0000313" key="3">
    <source>
        <dbReference type="Proteomes" id="UP000694866"/>
    </source>
</evidence>
<name>A0A9R1U313_9HYME</name>
<dbReference type="AlphaFoldDB" id="A0A9R1U313"/>
<accession>A0A9R1U313</accession>
<evidence type="ECO:0000313" key="4">
    <source>
        <dbReference type="RefSeq" id="XP_011305292.1"/>
    </source>
</evidence>
<dbReference type="PROSITE" id="PS01187">
    <property type="entry name" value="EGF_CA"/>
    <property type="match status" value="1"/>
</dbReference>
<organism evidence="3 4">
    <name type="scientific">Fopius arisanus</name>
    <dbReference type="NCBI Taxonomy" id="64838"/>
    <lineage>
        <taxon>Eukaryota</taxon>
        <taxon>Metazoa</taxon>
        <taxon>Ecdysozoa</taxon>
        <taxon>Arthropoda</taxon>
        <taxon>Hexapoda</taxon>
        <taxon>Insecta</taxon>
        <taxon>Pterygota</taxon>
        <taxon>Neoptera</taxon>
        <taxon>Endopterygota</taxon>
        <taxon>Hymenoptera</taxon>
        <taxon>Apocrita</taxon>
        <taxon>Ichneumonoidea</taxon>
        <taxon>Braconidae</taxon>
        <taxon>Opiinae</taxon>
        <taxon>Fopius</taxon>
    </lineage>
</organism>
<protein>
    <recommendedName>
        <fullName evidence="2">NOTCH1 EGF-like calcium-binding domain-containing protein</fullName>
    </recommendedName>
</protein>
<sequence length="396" mass="45770">MSADFETPQTNDDIKSDITSISEDMLNVNMKASPTTEVSNTIWNMNRAVRDVAYYLRAHKFLDYDHRYYKTSEESLVKLYHEFPKPPLRSLHWEVHRHCISSFTECLKYLDTTVQLTSLKRSDDITTIINQKNLHVAKDNEKILSLQKNCQMAQHRDNLTFVPFQGPIERFQWRTSAAYYMCWYTMLETPQLGLFGESCDNHANCLDVYGANNKDPRADDSQPFACAMYSFCPDHCCPMKHIWYMKDCFQNPENPCYRSNNPGARKCSLSRESNQDLNALMSNQMNISCKCETKGYEWSSRFGLCVDVNECVRGLHNCSLKDGQICINLPSSFDCLCQYGMVWNIHEGKCDIVNVIKYILQNSSSHENSIDETAMQTLIKTLTRSSGSLEYSHYKI</sequence>
<dbReference type="RefSeq" id="XP_011305292.1">
    <property type="nucleotide sequence ID" value="XM_011306990.1"/>
</dbReference>
<dbReference type="Pfam" id="PF07645">
    <property type="entry name" value="EGF_CA"/>
    <property type="match status" value="1"/>
</dbReference>
<dbReference type="GO" id="GO:0005509">
    <property type="term" value="F:calcium ion binding"/>
    <property type="evidence" value="ECO:0007669"/>
    <property type="project" value="InterPro"/>
</dbReference>
<feature type="domain" description="NOTCH1 EGF-like calcium-binding" evidence="2">
    <location>
        <begin position="307"/>
        <end position="350"/>
    </location>
</feature>
<keyword evidence="1" id="KW-1015">Disulfide bond</keyword>
<proteinExistence type="predicted"/>
<reference evidence="4" key="1">
    <citation type="submission" date="2025-08" db="UniProtKB">
        <authorList>
            <consortium name="RefSeq"/>
        </authorList>
    </citation>
    <scope>IDENTIFICATION</scope>
    <source>
        <strain evidence="4">USDA-PBARC FA_bdor</strain>
        <tissue evidence="4">Whole organism</tissue>
    </source>
</reference>
<dbReference type="Gene3D" id="2.10.25.10">
    <property type="entry name" value="Laminin"/>
    <property type="match status" value="1"/>
</dbReference>
<dbReference type="GeneID" id="105267859"/>
<evidence type="ECO:0000256" key="1">
    <source>
        <dbReference type="ARBA" id="ARBA00023157"/>
    </source>
</evidence>
<keyword evidence="3" id="KW-1185">Reference proteome</keyword>
<dbReference type="Proteomes" id="UP000694866">
    <property type="component" value="Unplaced"/>
</dbReference>
<evidence type="ECO:0000259" key="2">
    <source>
        <dbReference type="Pfam" id="PF07645"/>
    </source>
</evidence>
<dbReference type="InterPro" id="IPR018097">
    <property type="entry name" value="EGF_Ca-bd_CS"/>
</dbReference>
<gene>
    <name evidence="4" type="primary">LOC105267859</name>
</gene>
<dbReference type="SUPFAM" id="SSF57196">
    <property type="entry name" value="EGF/Laminin"/>
    <property type="match status" value="1"/>
</dbReference>
<dbReference type="OrthoDB" id="5985519at2759"/>
<dbReference type="InterPro" id="IPR049883">
    <property type="entry name" value="NOTCH1_EGF-like"/>
</dbReference>